<keyword evidence="5 9" id="KW-0863">Zinc-finger</keyword>
<dbReference type="InterPro" id="IPR036236">
    <property type="entry name" value="Znf_C2H2_sf"/>
</dbReference>
<keyword evidence="7" id="KW-1015">Disulfide bond</keyword>
<comment type="similarity">
    <text evidence="2">Belongs to the krueppel C2H2-type zinc-finger protein family.</text>
</comment>
<comment type="subcellular location">
    <subcellularLocation>
        <location evidence="1">Nucleus</location>
    </subcellularLocation>
</comment>
<evidence type="ECO:0000256" key="5">
    <source>
        <dbReference type="ARBA" id="ARBA00022771"/>
    </source>
</evidence>
<dbReference type="InterPro" id="IPR039938">
    <property type="entry name" value="Sp4-like"/>
</dbReference>
<dbReference type="InterPro" id="IPR000436">
    <property type="entry name" value="Sushi_SCR_CCP_dom"/>
</dbReference>
<keyword evidence="14" id="KW-1185">Reference proteome</keyword>
<feature type="region of interest" description="Disordered" evidence="10">
    <location>
        <begin position="333"/>
        <end position="358"/>
    </location>
</feature>
<dbReference type="InterPro" id="IPR036051">
    <property type="entry name" value="KRAB_dom_sf"/>
</dbReference>
<dbReference type="Gene3D" id="6.10.140.140">
    <property type="match status" value="1"/>
</dbReference>
<dbReference type="Gene3D" id="3.30.160.60">
    <property type="entry name" value="Classic Zinc Finger"/>
    <property type="match status" value="2"/>
</dbReference>
<dbReference type="Proteomes" id="UP001488838">
    <property type="component" value="Unassembled WGS sequence"/>
</dbReference>
<evidence type="ECO:0000256" key="2">
    <source>
        <dbReference type="ARBA" id="ARBA00006991"/>
    </source>
</evidence>
<feature type="domain" description="KRAB" evidence="12">
    <location>
        <begin position="1"/>
        <end position="71"/>
    </location>
</feature>
<protein>
    <submittedName>
        <fullName evidence="13">Uncharacterized protein</fullName>
    </submittedName>
</protein>
<dbReference type="PROSITE" id="PS50805">
    <property type="entry name" value="KRAB"/>
    <property type="match status" value="1"/>
</dbReference>
<organism evidence="13 14">
    <name type="scientific">Myodes glareolus</name>
    <name type="common">Bank vole</name>
    <name type="synonym">Clethrionomys glareolus</name>
    <dbReference type="NCBI Taxonomy" id="447135"/>
    <lineage>
        <taxon>Eukaryota</taxon>
        <taxon>Metazoa</taxon>
        <taxon>Chordata</taxon>
        <taxon>Craniata</taxon>
        <taxon>Vertebrata</taxon>
        <taxon>Euteleostomi</taxon>
        <taxon>Mammalia</taxon>
        <taxon>Eutheria</taxon>
        <taxon>Euarchontoglires</taxon>
        <taxon>Glires</taxon>
        <taxon>Rodentia</taxon>
        <taxon>Myomorpha</taxon>
        <taxon>Muroidea</taxon>
        <taxon>Cricetidae</taxon>
        <taxon>Arvicolinae</taxon>
        <taxon>Myodes</taxon>
    </lineage>
</organism>
<dbReference type="GO" id="GO:0008270">
    <property type="term" value="F:zinc ion binding"/>
    <property type="evidence" value="ECO:0007669"/>
    <property type="project" value="UniProtKB-KW"/>
</dbReference>
<feature type="non-terminal residue" evidence="13">
    <location>
        <position position="380"/>
    </location>
</feature>
<evidence type="ECO:0000259" key="11">
    <source>
        <dbReference type="PROSITE" id="PS50157"/>
    </source>
</evidence>
<dbReference type="CDD" id="cd07765">
    <property type="entry name" value="KRAB_A-box"/>
    <property type="match status" value="1"/>
</dbReference>
<gene>
    <name evidence="13" type="ORF">U0070_016537</name>
</gene>
<evidence type="ECO:0000313" key="13">
    <source>
        <dbReference type="EMBL" id="KAK7796132.1"/>
    </source>
</evidence>
<dbReference type="SUPFAM" id="SSF109640">
    <property type="entry name" value="KRAB domain (Kruppel-associated box)"/>
    <property type="match status" value="1"/>
</dbReference>
<keyword evidence="6" id="KW-0862">Zinc</keyword>
<feature type="non-terminal residue" evidence="13">
    <location>
        <position position="1"/>
    </location>
</feature>
<evidence type="ECO:0000256" key="6">
    <source>
        <dbReference type="ARBA" id="ARBA00022833"/>
    </source>
</evidence>
<evidence type="ECO:0000256" key="8">
    <source>
        <dbReference type="ARBA" id="ARBA00023242"/>
    </source>
</evidence>
<reference evidence="13 14" key="1">
    <citation type="journal article" date="2023" name="bioRxiv">
        <title>Conserved and derived expression patterns and positive selection on dental genes reveal complex evolutionary context of ever-growing rodent molars.</title>
        <authorList>
            <person name="Calamari Z.T."/>
            <person name="Song A."/>
            <person name="Cohen E."/>
            <person name="Akter M."/>
            <person name="Roy R.D."/>
            <person name="Hallikas O."/>
            <person name="Christensen M.M."/>
            <person name="Li P."/>
            <person name="Marangoni P."/>
            <person name="Jernvall J."/>
            <person name="Klein O.D."/>
        </authorList>
    </citation>
    <scope>NUCLEOTIDE SEQUENCE [LARGE SCALE GENOMIC DNA]</scope>
    <source>
        <strain evidence="13">V071</strain>
    </source>
</reference>
<evidence type="ECO:0000313" key="14">
    <source>
        <dbReference type="Proteomes" id="UP001488838"/>
    </source>
</evidence>
<accession>A0AAW0H0Y3</accession>
<dbReference type="SUPFAM" id="SSF57667">
    <property type="entry name" value="beta-beta-alpha zinc fingers"/>
    <property type="match status" value="1"/>
</dbReference>
<dbReference type="CDD" id="cd00033">
    <property type="entry name" value="CCP"/>
    <property type="match status" value="1"/>
</dbReference>
<dbReference type="InterPro" id="IPR013087">
    <property type="entry name" value="Znf_C2H2_type"/>
</dbReference>
<dbReference type="GO" id="GO:0005634">
    <property type="term" value="C:nucleus"/>
    <property type="evidence" value="ECO:0007669"/>
    <property type="project" value="UniProtKB-SubCell"/>
</dbReference>
<proteinExistence type="inferred from homology"/>
<dbReference type="InterPro" id="IPR001909">
    <property type="entry name" value="KRAB"/>
</dbReference>
<dbReference type="SMART" id="SM00355">
    <property type="entry name" value="ZnF_C2H2"/>
    <property type="match status" value="1"/>
</dbReference>
<sequence length="380" mass="43523">DILEYSNLRWALLNPSQKSLYKNVMLEIYRNLTAIGISYVTLDTRHMNLGILKKQHTLPPLRTIRRYVIVPTLNRFVECDSSLEALTITGIFTDAKQPLMKTNYMLINKVIRKIHVYIPVYIIIIFKGMKESILERNSMNVINVVKPLHNSNLLFHKRTHTGEKPYKCNQCGKAFACNSSFLRHKRTHMREKPYERNQCEHILEKNPMNVINVVKSLHFTLISECIKEYILERSLMSVINVRKPLYITAVFKIMRKKIILQRNLINRHFPQPRRGCLLFAARLGLIPVLKKMKASRSSERPGPVGRLGAFCYGGAQLAILLLFLPPSILGEPQGGAGRHRREVTGTRGKSCATPKDPQNGIVRVLTDTQFGSSINYTCNT</sequence>
<keyword evidence="8" id="KW-0539">Nucleus</keyword>
<dbReference type="PANTHER" id="PTHR14947">
    <property type="entry name" value="ZINC FINGER PROTEIN"/>
    <property type="match status" value="1"/>
</dbReference>
<evidence type="ECO:0000256" key="10">
    <source>
        <dbReference type="SAM" id="MobiDB-lite"/>
    </source>
</evidence>
<evidence type="ECO:0000256" key="9">
    <source>
        <dbReference type="PROSITE-ProRule" id="PRU00042"/>
    </source>
</evidence>
<keyword evidence="3" id="KW-0479">Metal-binding</keyword>
<dbReference type="PANTHER" id="PTHR14947:SF26">
    <property type="entry name" value="RIKEN CDNA D130040H23 GENE"/>
    <property type="match status" value="1"/>
</dbReference>
<dbReference type="Gene3D" id="2.10.70.10">
    <property type="entry name" value="Complement Module, domain 1"/>
    <property type="match status" value="1"/>
</dbReference>
<keyword evidence="4" id="KW-0677">Repeat</keyword>
<evidence type="ECO:0000256" key="1">
    <source>
        <dbReference type="ARBA" id="ARBA00004123"/>
    </source>
</evidence>
<name>A0AAW0H0Y3_MYOGA</name>
<evidence type="ECO:0000256" key="7">
    <source>
        <dbReference type="ARBA" id="ARBA00023157"/>
    </source>
</evidence>
<evidence type="ECO:0000256" key="4">
    <source>
        <dbReference type="ARBA" id="ARBA00022737"/>
    </source>
</evidence>
<dbReference type="EMBL" id="JBBHLL010001405">
    <property type="protein sequence ID" value="KAK7796132.1"/>
    <property type="molecule type" value="Genomic_DNA"/>
</dbReference>
<dbReference type="PROSITE" id="PS00028">
    <property type="entry name" value="ZINC_FINGER_C2H2_1"/>
    <property type="match status" value="1"/>
</dbReference>
<dbReference type="GO" id="GO:0006355">
    <property type="term" value="P:regulation of DNA-templated transcription"/>
    <property type="evidence" value="ECO:0007669"/>
    <property type="project" value="InterPro"/>
</dbReference>
<comment type="caution">
    <text evidence="13">The sequence shown here is derived from an EMBL/GenBank/DDBJ whole genome shotgun (WGS) entry which is preliminary data.</text>
</comment>
<dbReference type="Pfam" id="PF01352">
    <property type="entry name" value="KRAB"/>
    <property type="match status" value="1"/>
</dbReference>
<evidence type="ECO:0000259" key="12">
    <source>
        <dbReference type="PROSITE" id="PS50805"/>
    </source>
</evidence>
<dbReference type="PROSITE" id="PS50157">
    <property type="entry name" value="ZINC_FINGER_C2H2_2"/>
    <property type="match status" value="1"/>
</dbReference>
<dbReference type="AlphaFoldDB" id="A0AAW0H0Y3"/>
<evidence type="ECO:0000256" key="3">
    <source>
        <dbReference type="ARBA" id="ARBA00022723"/>
    </source>
</evidence>
<feature type="domain" description="C2H2-type" evidence="11">
    <location>
        <begin position="166"/>
        <end position="193"/>
    </location>
</feature>
<dbReference type="FunFam" id="3.30.160.60:FF:000187">
    <property type="entry name" value="zinc finger protein 37 homolog"/>
    <property type="match status" value="1"/>
</dbReference>